<proteinExistence type="predicted"/>
<evidence type="ECO:0000313" key="1">
    <source>
        <dbReference type="EMBL" id="GBN57684.1"/>
    </source>
</evidence>
<gene>
    <name evidence="1" type="ORF">AVEN_216003_1</name>
</gene>
<evidence type="ECO:0000313" key="2">
    <source>
        <dbReference type="Proteomes" id="UP000499080"/>
    </source>
</evidence>
<organism evidence="1 2">
    <name type="scientific">Araneus ventricosus</name>
    <name type="common">Orbweaver spider</name>
    <name type="synonym">Epeira ventricosa</name>
    <dbReference type="NCBI Taxonomy" id="182803"/>
    <lineage>
        <taxon>Eukaryota</taxon>
        <taxon>Metazoa</taxon>
        <taxon>Ecdysozoa</taxon>
        <taxon>Arthropoda</taxon>
        <taxon>Chelicerata</taxon>
        <taxon>Arachnida</taxon>
        <taxon>Araneae</taxon>
        <taxon>Araneomorphae</taxon>
        <taxon>Entelegynae</taxon>
        <taxon>Araneoidea</taxon>
        <taxon>Araneidae</taxon>
        <taxon>Araneus</taxon>
    </lineage>
</organism>
<protein>
    <submittedName>
        <fullName evidence="1">Uncharacterized protein</fullName>
    </submittedName>
</protein>
<name>A0A4Y2Q2P4_ARAVE</name>
<dbReference type="AlphaFoldDB" id="A0A4Y2Q2P4"/>
<accession>A0A4Y2Q2P4</accession>
<dbReference type="EMBL" id="BGPR01012792">
    <property type="protein sequence ID" value="GBN57684.1"/>
    <property type="molecule type" value="Genomic_DNA"/>
</dbReference>
<dbReference type="Proteomes" id="UP000499080">
    <property type="component" value="Unassembled WGS sequence"/>
</dbReference>
<keyword evidence="2" id="KW-1185">Reference proteome</keyword>
<reference evidence="1 2" key="1">
    <citation type="journal article" date="2019" name="Sci. Rep.">
        <title>Orb-weaving spider Araneus ventricosus genome elucidates the spidroin gene catalogue.</title>
        <authorList>
            <person name="Kono N."/>
            <person name="Nakamura H."/>
            <person name="Ohtoshi R."/>
            <person name="Moran D.A.P."/>
            <person name="Shinohara A."/>
            <person name="Yoshida Y."/>
            <person name="Fujiwara M."/>
            <person name="Mori M."/>
            <person name="Tomita M."/>
            <person name="Arakawa K."/>
        </authorList>
    </citation>
    <scope>NUCLEOTIDE SEQUENCE [LARGE SCALE GENOMIC DNA]</scope>
</reference>
<sequence length="125" mass="14295">MTRTTPELEPPLSLNFRSTPAVGHFAPTYDLTRNRPNTRRIFSGIGSRSCLDLLPQSRDLTTRIPLLKFFFAKSQCRKAFCELPHRQGLNDKSAKAFPHKPFRKPLPQGLRRKAFYEPPVPSCVN</sequence>
<comment type="caution">
    <text evidence="1">The sequence shown here is derived from an EMBL/GenBank/DDBJ whole genome shotgun (WGS) entry which is preliminary data.</text>
</comment>